<organism evidence="6">
    <name type="scientific">Prorocentrum micans</name>
    <name type="common">Red tide dinoflagellate</name>
    <dbReference type="NCBI Taxonomy" id="2945"/>
    <lineage>
        <taxon>Eukaryota</taxon>
        <taxon>Sar</taxon>
        <taxon>Alveolata</taxon>
        <taxon>Dinophyceae</taxon>
        <taxon>Prorocentrales</taxon>
        <taxon>Prorocentraceae</taxon>
        <taxon>Prorocentrum</taxon>
    </lineage>
</organism>
<dbReference type="EMBL" id="HBHN01013182">
    <property type="protein sequence ID" value="CAD9726000.1"/>
    <property type="molecule type" value="Transcribed_RNA"/>
</dbReference>
<dbReference type="InterPro" id="IPR023352">
    <property type="entry name" value="MAPEG-like_dom_sf"/>
</dbReference>
<evidence type="ECO:0000256" key="4">
    <source>
        <dbReference type="ARBA" id="ARBA00023136"/>
    </source>
</evidence>
<feature type="transmembrane region" description="Helical" evidence="5">
    <location>
        <begin position="164"/>
        <end position="185"/>
    </location>
</feature>
<dbReference type="GO" id="GO:0004602">
    <property type="term" value="F:glutathione peroxidase activity"/>
    <property type="evidence" value="ECO:0007669"/>
    <property type="project" value="TreeGrafter"/>
</dbReference>
<dbReference type="PANTHER" id="PTHR10250:SF26">
    <property type="entry name" value="GLUTATHIONE S-TRANSFERASE 3, MITOCHONDRIAL"/>
    <property type="match status" value="1"/>
</dbReference>
<evidence type="ECO:0000256" key="2">
    <source>
        <dbReference type="ARBA" id="ARBA00022692"/>
    </source>
</evidence>
<accession>A0A7S2X525</accession>
<keyword evidence="3 5" id="KW-1133">Transmembrane helix</keyword>
<evidence type="ECO:0000256" key="1">
    <source>
        <dbReference type="ARBA" id="ARBA00004141"/>
    </source>
</evidence>
<dbReference type="AlphaFoldDB" id="A0A7S2X525"/>
<sequence length="186" mass="20242">MGFIEMIVKYVAPSVGLGVAERYMINNFAEYDAVGLLEPATLVIPRAYGLVLVSNLVGSGITLLALSMKVGAARKKYEVKLPHLYASGNDENSKQFNCVQRGHQQALETYGTYLGCSLVAGIRHPFLTAALGLLWCVSRLKWAEGYATGNPDNRYAHSKWGRHIWTAYLGVVALAISTTCGILGIF</sequence>
<evidence type="ECO:0000313" key="6">
    <source>
        <dbReference type="EMBL" id="CAD9726000.1"/>
    </source>
</evidence>
<dbReference type="Pfam" id="PF01124">
    <property type="entry name" value="MAPEG"/>
    <property type="match status" value="1"/>
</dbReference>
<evidence type="ECO:0000256" key="3">
    <source>
        <dbReference type="ARBA" id="ARBA00022989"/>
    </source>
</evidence>
<gene>
    <name evidence="6" type="ORF">PMIC02512_LOCUS3371</name>
</gene>
<dbReference type="GO" id="GO:0005635">
    <property type="term" value="C:nuclear envelope"/>
    <property type="evidence" value="ECO:0007669"/>
    <property type="project" value="TreeGrafter"/>
</dbReference>
<protein>
    <recommendedName>
        <fullName evidence="7">Glutathione S-transferase</fullName>
    </recommendedName>
</protein>
<reference evidence="6" key="1">
    <citation type="submission" date="2021-01" db="EMBL/GenBank/DDBJ databases">
        <authorList>
            <person name="Corre E."/>
            <person name="Pelletier E."/>
            <person name="Niang G."/>
            <person name="Scheremetjew M."/>
            <person name="Finn R."/>
            <person name="Kale V."/>
            <person name="Holt S."/>
            <person name="Cochrane G."/>
            <person name="Meng A."/>
            <person name="Brown T."/>
            <person name="Cohen L."/>
        </authorList>
    </citation>
    <scope>NUCLEOTIDE SEQUENCE</scope>
    <source>
        <strain evidence="6">CCCM 845</strain>
    </source>
</reference>
<evidence type="ECO:0008006" key="7">
    <source>
        <dbReference type="Google" id="ProtNLM"/>
    </source>
</evidence>
<dbReference type="GO" id="GO:0006691">
    <property type="term" value="P:leukotriene metabolic process"/>
    <property type="evidence" value="ECO:0007669"/>
    <property type="project" value="UniProtKB-ARBA"/>
</dbReference>
<feature type="transmembrane region" description="Helical" evidence="5">
    <location>
        <begin position="47"/>
        <end position="66"/>
    </location>
</feature>
<dbReference type="GO" id="GO:0005783">
    <property type="term" value="C:endoplasmic reticulum"/>
    <property type="evidence" value="ECO:0007669"/>
    <property type="project" value="TreeGrafter"/>
</dbReference>
<name>A0A7S2X525_PROMC</name>
<dbReference type="GO" id="GO:0016020">
    <property type="term" value="C:membrane"/>
    <property type="evidence" value="ECO:0007669"/>
    <property type="project" value="UniProtKB-SubCell"/>
</dbReference>
<comment type="subcellular location">
    <subcellularLocation>
        <location evidence="1">Membrane</location>
        <topology evidence="1">Multi-pass membrane protein</topology>
    </subcellularLocation>
</comment>
<dbReference type="GO" id="GO:0004364">
    <property type="term" value="F:glutathione transferase activity"/>
    <property type="evidence" value="ECO:0007669"/>
    <property type="project" value="TreeGrafter"/>
</dbReference>
<proteinExistence type="predicted"/>
<dbReference type="InterPro" id="IPR050997">
    <property type="entry name" value="MAPEG"/>
</dbReference>
<dbReference type="PANTHER" id="PTHR10250">
    <property type="entry name" value="MICROSOMAL GLUTATHIONE S-TRANSFERASE"/>
    <property type="match status" value="1"/>
</dbReference>
<dbReference type="SUPFAM" id="SSF161084">
    <property type="entry name" value="MAPEG domain-like"/>
    <property type="match status" value="1"/>
</dbReference>
<keyword evidence="4 5" id="KW-0472">Membrane</keyword>
<dbReference type="InterPro" id="IPR001129">
    <property type="entry name" value="Membr-assoc_MAPEG"/>
</dbReference>
<dbReference type="Gene3D" id="1.20.120.550">
    <property type="entry name" value="Membrane associated eicosanoid/glutathione metabolism-like domain"/>
    <property type="match status" value="1"/>
</dbReference>
<keyword evidence="2 5" id="KW-0812">Transmembrane</keyword>
<evidence type="ECO:0000256" key="5">
    <source>
        <dbReference type="SAM" id="Phobius"/>
    </source>
</evidence>